<evidence type="ECO:0000313" key="1">
    <source>
        <dbReference type="EMBL" id="KAJ7991798.1"/>
    </source>
</evidence>
<gene>
    <name evidence="1" type="ORF">DPEC_G00287610</name>
</gene>
<dbReference type="EMBL" id="CM055753">
    <property type="protein sequence ID" value="KAJ7991798.1"/>
    <property type="molecule type" value="Genomic_DNA"/>
</dbReference>
<evidence type="ECO:0000313" key="2">
    <source>
        <dbReference type="Proteomes" id="UP001157502"/>
    </source>
</evidence>
<keyword evidence="2" id="KW-1185">Reference proteome</keyword>
<name>A0ACC2FKD5_DALPE</name>
<comment type="caution">
    <text evidence="1">The sequence shown here is derived from an EMBL/GenBank/DDBJ whole genome shotgun (WGS) entry which is preliminary data.</text>
</comment>
<reference evidence="1" key="1">
    <citation type="submission" date="2021-05" db="EMBL/GenBank/DDBJ databases">
        <authorList>
            <person name="Pan Q."/>
            <person name="Jouanno E."/>
            <person name="Zahm M."/>
            <person name="Klopp C."/>
            <person name="Cabau C."/>
            <person name="Louis A."/>
            <person name="Berthelot C."/>
            <person name="Parey E."/>
            <person name="Roest Crollius H."/>
            <person name="Montfort J."/>
            <person name="Robinson-Rechavi M."/>
            <person name="Bouchez O."/>
            <person name="Lampietro C."/>
            <person name="Lopez Roques C."/>
            <person name="Donnadieu C."/>
            <person name="Postlethwait J."/>
            <person name="Bobe J."/>
            <person name="Dillon D."/>
            <person name="Chandos A."/>
            <person name="von Hippel F."/>
            <person name="Guiguen Y."/>
        </authorList>
    </citation>
    <scope>NUCLEOTIDE SEQUENCE</scope>
    <source>
        <strain evidence="1">YG-Jan2019</strain>
    </source>
</reference>
<accession>A0ACC2FKD5</accession>
<protein>
    <submittedName>
        <fullName evidence="1">Uncharacterized protein</fullName>
    </submittedName>
</protein>
<sequence length="136" mass="14959">MSTSIKSRQTVRVAHGELMHVAPVDSQRDPIEFIGSFSFTKKNPDRLIETRSPGTAGPQDPGITAWGRLPTPRRQPAYREFKFSEVRRESTISWRATVFGLGHTPRPKSVPCFQTADQVKGGAPLVTGQEADSNGP</sequence>
<organism evidence="1 2">
    <name type="scientific">Dallia pectoralis</name>
    <name type="common">Alaska blackfish</name>
    <dbReference type="NCBI Taxonomy" id="75939"/>
    <lineage>
        <taxon>Eukaryota</taxon>
        <taxon>Metazoa</taxon>
        <taxon>Chordata</taxon>
        <taxon>Craniata</taxon>
        <taxon>Vertebrata</taxon>
        <taxon>Euteleostomi</taxon>
        <taxon>Actinopterygii</taxon>
        <taxon>Neopterygii</taxon>
        <taxon>Teleostei</taxon>
        <taxon>Protacanthopterygii</taxon>
        <taxon>Esociformes</taxon>
        <taxon>Umbridae</taxon>
        <taxon>Dallia</taxon>
    </lineage>
</organism>
<proteinExistence type="predicted"/>
<dbReference type="Proteomes" id="UP001157502">
    <property type="component" value="Chromosome 26"/>
</dbReference>